<feature type="chain" id="PRO_5010569105" evidence="3">
    <location>
        <begin position="18"/>
        <end position="402"/>
    </location>
</feature>
<feature type="compositionally biased region" description="Polar residues" evidence="1">
    <location>
        <begin position="194"/>
        <end position="209"/>
    </location>
</feature>
<name>A0A1U7TTE0_CARSF</name>
<dbReference type="PANTHER" id="PTHR17384">
    <property type="entry name" value="P-SELECTIN GLYCOPROTEIN LIGAND-1"/>
    <property type="match status" value="1"/>
</dbReference>
<dbReference type="PANTHER" id="PTHR17384:SF7">
    <property type="entry name" value="P-SELECTIN GLYCOPROTEIN LIGAND 1"/>
    <property type="match status" value="1"/>
</dbReference>
<evidence type="ECO:0000256" key="2">
    <source>
        <dbReference type="SAM" id="Phobius"/>
    </source>
</evidence>
<dbReference type="GO" id="GO:0005886">
    <property type="term" value="C:plasma membrane"/>
    <property type="evidence" value="ECO:0007669"/>
    <property type="project" value="TreeGrafter"/>
</dbReference>
<dbReference type="GO" id="GO:0050901">
    <property type="term" value="P:leukocyte tethering or rolling"/>
    <property type="evidence" value="ECO:0007669"/>
    <property type="project" value="TreeGrafter"/>
</dbReference>
<feature type="transmembrane region" description="Helical" evidence="2">
    <location>
        <begin position="312"/>
        <end position="334"/>
    </location>
</feature>
<dbReference type="InterPro" id="IPR026195">
    <property type="entry name" value="PSGL-1"/>
</dbReference>
<accession>A0A1U7TTE0</accession>
<dbReference type="KEGG" id="csyr:103260503"/>
<proteinExistence type="predicted"/>
<feature type="region of interest" description="Disordered" evidence="1">
    <location>
        <begin position="178"/>
        <end position="251"/>
    </location>
</feature>
<evidence type="ECO:0000256" key="3">
    <source>
        <dbReference type="SAM" id="SignalP"/>
    </source>
</evidence>
<evidence type="ECO:0000313" key="4">
    <source>
        <dbReference type="Proteomes" id="UP000189704"/>
    </source>
</evidence>
<protein>
    <submittedName>
        <fullName evidence="5">P-selectin glycoprotein ligand 1</fullName>
    </submittedName>
</protein>
<keyword evidence="2" id="KW-0812">Transmembrane</keyword>
<sequence length="402" mass="41179">MPLQLLVLLALLGPGSNLPLWDTRVDGAGKTPGPLLSRGRRQDIEEEDMDDDYVAVETDPPEVLGTHNGSELVTMAGTLGQTGSVVPGAPELTTVEAATGDSAGLDTGGSVTGNLSMELATQGAPDTTAELVTELATESASITEDSSNKGILSTELATTEALSMEPAVLKAQITQPTATEALPMEPTATEAPTVESTATEAQTGESTATEDPVQPTVKEALSTEPPATETPLTVAPFTEPATEKTQSTAPAPTRGLTTVLLVPSVAHNSTPVGALSLSNTIHVRSGPSSSPGSPVAPSSVGAPDHIPVKQCLLAILILALVATIFLVCTVVLAVRLSRKSHTYPVRSYSPTEMVCISALLPDGGEGPPTTANGGLPKTKGPGPTPEPREREGDDLTLQSFLP</sequence>
<dbReference type="OrthoDB" id="8927116at2759"/>
<feature type="region of interest" description="Disordered" evidence="1">
    <location>
        <begin position="360"/>
        <end position="402"/>
    </location>
</feature>
<evidence type="ECO:0000256" key="1">
    <source>
        <dbReference type="SAM" id="MobiDB-lite"/>
    </source>
</evidence>
<keyword evidence="2" id="KW-0472">Membrane</keyword>
<dbReference type="CTD" id="6404"/>
<keyword evidence="3" id="KW-0732">Signal</keyword>
<gene>
    <name evidence="5" type="primary">SELPLG</name>
</gene>
<dbReference type="STRING" id="1868482.ENSTSYP00000017584"/>
<dbReference type="GeneID" id="103260503"/>
<keyword evidence="2" id="KW-1133">Transmembrane helix</keyword>
<dbReference type="Proteomes" id="UP000189704">
    <property type="component" value="Unplaced"/>
</dbReference>
<feature type="signal peptide" evidence="3">
    <location>
        <begin position="1"/>
        <end position="17"/>
    </location>
</feature>
<reference evidence="5" key="1">
    <citation type="submission" date="2025-08" db="UniProtKB">
        <authorList>
            <consortium name="RefSeq"/>
        </authorList>
    </citation>
    <scope>IDENTIFICATION</scope>
</reference>
<dbReference type="AlphaFoldDB" id="A0A1U7TTE0"/>
<dbReference type="RefSeq" id="XP_008056332.1">
    <property type="nucleotide sequence ID" value="XM_008058141.1"/>
</dbReference>
<keyword evidence="4" id="KW-1185">Reference proteome</keyword>
<organism evidence="4 5">
    <name type="scientific">Carlito syrichta</name>
    <name type="common">Philippine tarsier</name>
    <name type="synonym">Tarsius syrichta</name>
    <dbReference type="NCBI Taxonomy" id="1868482"/>
    <lineage>
        <taxon>Eukaryota</taxon>
        <taxon>Metazoa</taxon>
        <taxon>Chordata</taxon>
        <taxon>Craniata</taxon>
        <taxon>Vertebrata</taxon>
        <taxon>Euteleostomi</taxon>
        <taxon>Mammalia</taxon>
        <taxon>Eutheria</taxon>
        <taxon>Euarchontoglires</taxon>
        <taxon>Primates</taxon>
        <taxon>Haplorrhini</taxon>
        <taxon>Tarsiiformes</taxon>
        <taxon>Tarsiidae</taxon>
        <taxon>Carlito</taxon>
    </lineage>
</organism>
<evidence type="ECO:0000313" key="5">
    <source>
        <dbReference type="RefSeq" id="XP_008056332.1"/>
    </source>
</evidence>